<keyword evidence="2" id="KW-1133">Transmembrane helix</keyword>
<feature type="compositionally biased region" description="Low complexity" evidence="1">
    <location>
        <begin position="126"/>
        <end position="140"/>
    </location>
</feature>
<evidence type="ECO:0000313" key="3">
    <source>
        <dbReference type="EMBL" id="MBE2998386.1"/>
    </source>
</evidence>
<accession>A0ABR9P3F8</accession>
<feature type="compositionally biased region" description="Pro residues" evidence="1">
    <location>
        <begin position="159"/>
        <end position="173"/>
    </location>
</feature>
<dbReference type="Proteomes" id="UP000806528">
    <property type="component" value="Unassembled WGS sequence"/>
</dbReference>
<keyword evidence="4" id="KW-1185">Reference proteome</keyword>
<protein>
    <submittedName>
        <fullName evidence="3">Uncharacterized protein</fullName>
    </submittedName>
</protein>
<reference evidence="3 4" key="1">
    <citation type="submission" date="2020-09" db="EMBL/GenBank/DDBJ databases">
        <title>Diversity and distribution of actinomycetes associated with coral in the coast of Hainan.</title>
        <authorList>
            <person name="Li F."/>
        </authorList>
    </citation>
    <scope>NUCLEOTIDE SEQUENCE [LARGE SCALE GENOMIC DNA]</scope>
    <source>
        <strain evidence="3 4">HNM0947</strain>
    </source>
</reference>
<keyword evidence="2" id="KW-0472">Membrane</keyword>
<comment type="caution">
    <text evidence="3">The sequence shown here is derived from an EMBL/GenBank/DDBJ whole genome shotgun (WGS) entry which is preliminary data.</text>
</comment>
<feature type="region of interest" description="Disordered" evidence="1">
    <location>
        <begin position="122"/>
        <end position="173"/>
    </location>
</feature>
<name>A0ABR9P3F8_9ACTN</name>
<dbReference type="EMBL" id="JADBGI010000005">
    <property type="protein sequence ID" value="MBE2998386.1"/>
    <property type="molecule type" value="Genomic_DNA"/>
</dbReference>
<evidence type="ECO:0000256" key="1">
    <source>
        <dbReference type="SAM" id="MobiDB-lite"/>
    </source>
</evidence>
<gene>
    <name evidence="3" type="ORF">IDM40_06650</name>
</gene>
<evidence type="ECO:0000313" key="4">
    <source>
        <dbReference type="Proteomes" id="UP000806528"/>
    </source>
</evidence>
<proteinExistence type="predicted"/>
<feature type="transmembrane region" description="Helical" evidence="2">
    <location>
        <begin position="61"/>
        <end position="78"/>
    </location>
</feature>
<sequence>MLWISAAVSFAVLVFNMATGLMAGVSAGYAFGYSLPHLVLGALLAAPAFSLTRGRPWARKMAKVMLIVQTVMQSLFLLSGEQWLWALFLLPLSIAGLVSLGRPLSGRFFAIHRGDAVQDHAQQYAPHPGQPHYGQQYGQPPYGPQQPVGERYVPQQPHAQPPQNGPWGPPPQQ</sequence>
<organism evidence="3 4">
    <name type="scientific">Nocardiopsis coralli</name>
    <dbReference type="NCBI Taxonomy" id="2772213"/>
    <lineage>
        <taxon>Bacteria</taxon>
        <taxon>Bacillati</taxon>
        <taxon>Actinomycetota</taxon>
        <taxon>Actinomycetes</taxon>
        <taxon>Streptosporangiales</taxon>
        <taxon>Nocardiopsidaceae</taxon>
        <taxon>Nocardiopsis</taxon>
    </lineage>
</organism>
<feature type="transmembrane region" description="Helical" evidence="2">
    <location>
        <begin position="33"/>
        <end position="49"/>
    </location>
</feature>
<evidence type="ECO:0000256" key="2">
    <source>
        <dbReference type="SAM" id="Phobius"/>
    </source>
</evidence>
<keyword evidence="2" id="KW-0812">Transmembrane</keyword>